<evidence type="ECO:0000256" key="6">
    <source>
        <dbReference type="SAM" id="Phobius"/>
    </source>
</evidence>
<evidence type="ECO:0000256" key="3">
    <source>
        <dbReference type="ARBA" id="ARBA00022989"/>
    </source>
</evidence>
<feature type="transmembrane region" description="Helical" evidence="6">
    <location>
        <begin position="180"/>
        <end position="202"/>
    </location>
</feature>
<reference evidence="7 8" key="1">
    <citation type="submission" date="2014-11" db="EMBL/GenBank/DDBJ databases">
        <authorList>
            <person name="Zhu J."/>
            <person name="Qi W."/>
            <person name="Song R."/>
        </authorList>
    </citation>
    <scope>NUCLEOTIDE SEQUENCE [LARGE SCALE GENOMIC DNA]</scope>
</reference>
<dbReference type="AlphaFoldDB" id="A0A0G4F3M2"/>
<evidence type="ECO:0000256" key="4">
    <source>
        <dbReference type="ARBA" id="ARBA00023136"/>
    </source>
</evidence>
<feature type="compositionally biased region" description="Polar residues" evidence="5">
    <location>
        <begin position="407"/>
        <end position="420"/>
    </location>
</feature>
<comment type="subcellular location">
    <subcellularLocation>
        <location evidence="1">Membrane</location>
        <topology evidence="1">Multi-pass membrane protein</topology>
    </subcellularLocation>
</comment>
<evidence type="ECO:0000256" key="5">
    <source>
        <dbReference type="SAM" id="MobiDB-lite"/>
    </source>
</evidence>
<feature type="transmembrane region" description="Helical" evidence="6">
    <location>
        <begin position="98"/>
        <end position="120"/>
    </location>
</feature>
<feature type="transmembrane region" description="Helical" evidence="6">
    <location>
        <begin position="65"/>
        <end position="86"/>
    </location>
</feature>
<feature type="compositionally biased region" description="Basic and acidic residues" evidence="5">
    <location>
        <begin position="371"/>
        <end position="384"/>
    </location>
</feature>
<evidence type="ECO:0000256" key="1">
    <source>
        <dbReference type="ARBA" id="ARBA00004141"/>
    </source>
</evidence>
<evidence type="ECO:0000313" key="8">
    <source>
        <dbReference type="Proteomes" id="UP000041254"/>
    </source>
</evidence>
<evidence type="ECO:0000256" key="2">
    <source>
        <dbReference type="ARBA" id="ARBA00022692"/>
    </source>
</evidence>
<proteinExistence type="predicted"/>
<dbReference type="OrthoDB" id="417037at2759"/>
<dbReference type="OMA" id="MSVGIMM"/>
<evidence type="ECO:0008006" key="9">
    <source>
        <dbReference type="Google" id="ProtNLM"/>
    </source>
</evidence>
<feature type="compositionally biased region" description="Polar residues" evidence="5">
    <location>
        <begin position="16"/>
        <end position="26"/>
    </location>
</feature>
<feature type="transmembrane region" description="Helical" evidence="6">
    <location>
        <begin position="314"/>
        <end position="335"/>
    </location>
</feature>
<evidence type="ECO:0000313" key="7">
    <source>
        <dbReference type="EMBL" id="CEM06425.1"/>
    </source>
</evidence>
<feature type="transmembrane region" description="Helical" evidence="6">
    <location>
        <begin position="140"/>
        <end position="159"/>
    </location>
</feature>
<gene>
    <name evidence="7" type="ORF">Vbra_5633</name>
</gene>
<accession>A0A0G4F3M2</accession>
<dbReference type="InterPro" id="IPR050186">
    <property type="entry name" value="TPT_transporter"/>
</dbReference>
<dbReference type="GO" id="GO:0016020">
    <property type="term" value="C:membrane"/>
    <property type="evidence" value="ECO:0007669"/>
    <property type="project" value="UniProtKB-SubCell"/>
</dbReference>
<dbReference type="PhylomeDB" id="A0A0G4F3M2"/>
<feature type="transmembrane region" description="Helical" evidence="6">
    <location>
        <begin position="208"/>
        <end position="230"/>
    </location>
</feature>
<feature type="region of interest" description="Disordered" evidence="5">
    <location>
        <begin position="1"/>
        <end position="28"/>
    </location>
</feature>
<organism evidence="7 8">
    <name type="scientific">Vitrella brassicaformis (strain CCMP3155)</name>
    <dbReference type="NCBI Taxonomy" id="1169540"/>
    <lineage>
        <taxon>Eukaryota</taxon>
        <taxon>Sar</taxon>
        <taxon>Alveolata</taxon>
        <taxon>Colpodellida</taxon>
        <taxon>Vitrellaceae</taxon>
        <taxon>Vitrella</taxon>
    </lineage>
</organism>
<sequence length="441" mass="48091">MFRRPDSRPRAPLTPPTLSTRASTAEGSPLVTQDVRYSIKEDDHPELAKWALSRASRGLNASQKALLFAFLANAFYFAVSVGTTIFNKVVLTSYHFTLVNVMLLLQNLLTLVVLVLLKQIGWLSFPPITLDRALELLPQSLYNFIRIVAGLWSLSYLNIPTNSAFLRAGSVVTLIGEYLFLRYVASGLIWVSVVVQAVGAAITTWADLYLTAMGVLYVSVSIVFCAAFLVQMKRDLQQLDRRREETSISFLLYQSLCFIPLLLAWGALCGEFTALRSSTLFHSPGFVASFSLSLVLGALLAYSTILANQFASPVTVTVTGNLKALTTDVLGIILFPDVDLSFGYLSGLAVSFSGAFLFSYAKIEENRRRDSCGSKRRADIEEGRGSAPATGNGMIDTNKDRERHGSYYSTGSMCPGSTTVGDESEESNSSDGLEGGCPVRP</sequence>
<keyword evidence="3 6" id="KW-1133">Transmembrane helix</keyword>
<dbReference type="Proteomes" id="UP000041254">
    <property type="component" value="Unassembled WGS sequence"/>
</dbReference>
<name>A0A0G4F3M2_VITBC</name>
<feature type="region of interest" description="Disordered" evidence="5">
    <location>
        <begin position="371"/>
        <end position="441"/>
    </location>
</feature>
<dbReference type="EMBL" id="CDMY01000366">
    <property type="protein sequence ID" value="CEM06425.1"/>
    <property type="molecule type" value="Genomic_DNA"/>
</dbReference>
<feature type="transmembrane region" description="Helical" evidence="6">
    <location>
        <begin position="341"/>
        <end position="361"/>
    </location>
</feature>
<keyword evidence="4 6" id="KW-0472">Membrane</keyword>
<dbReference type="VEuPathDB" id="CryptoDB:Vbra_5633"/>
<dbReference type="PANTHER" id="PTHR11132">
    <property type="entry name" value="SOLUTE CARRIER FAMILY 35"/>
    <property type="match status" value="1"/>
</dbReference>
<dbReference type="InParanoid" id="A0A0G4F3M2"/>
<protein>
    <recommendedName>
        <fullName evidence="9">Sugar phosphate transporter domain-containing protein</fullName>
    </recommendedName>
</protein>
<feature type="transmembrane region" description="Helical" evidence="6">
    <location>
        <begin position="280"/>
        <end position="302"/>
    </location>
</feature>
<keyword evidence="8" id="KW-1185">Reference proteome</keyword>
<keyword evidence="2 6" id="KW-0812">Transmembrane</keyword>
<feature type="transmembrane region" description="Helical" evidence="6">
    <location>
        <begin position="250"/>
        <end position="268"/>
    </location>
</feature>